<sequence>MHNEKCEINVSEHVGKPYALVGHVVWSGGSHESGYHYLLRIKKSGVLNGPLYL</sequence>
<protein>
    <submittedName>
        <fullName evidence="1">Uncharacterized protein</fullName>
    </submittedName>
</protein>
<keyword evidence="2" id="KW-1185">Reference proteome</keyword>
<reference evidence="1 2" key="1">
    <citation type="submission" date="2021-01" db="EMBL/GenBank/DDBJ databases">
        <title>Genomic Encyclopedia of Type Strains, Phase IV (KMG-IV): sequencing the most valuable type-strain genomes for metagenomic binning, comparative biology and taxonomic classification.</title>
        <authorList>
            <person name="Goeker M."/>
        </authorList>
    </citation>
    <scope>NUCLEOTIDE SEQUENCE [LARGE SCALE GENOMIC DNA]</scope>
    <source>
        <strain evidence="1 2">DSM 25540</strain>
    </source>
</reference>
<evidence type="ECO:0000313" key="1">
    <source>
        <dbReference type="EMBL" id="MBM7633997.1"/>
    </source>
</evidence>
<evidence type="ECO:0000313" key="2">
    <source>
        <dbReference type="Proteomes" id="UP000741863"/>
    </source>
</evidence>
<accession>A0ABS2PEZ2</accession>
<name>A0ABS2PEZ2_9BACL</name>
<gene>
    <name evidence="1" type="ORF">JOD17_003097</name>
</gene>
<dbReference type="EMBL" id="JAFBEC010000009">
    <property type="protein sequence ID" value="MBM7633997.1"/>
    <property type="molecule type" value="Genomic_DNA"/>
</dbReference>
<comment type="caution">
    <text evidence="1">The sequence shown here is derived from an EMBL/GenBank/DDBJ whole genome shotgun (WGS) entry which is preliminary data.</text>
</comment>
<organism evidence="1 2">
    <name type="scientific">Geomicrobium sediminis</name>
    <dbReference type="NCBI Taxonomy" id="1347788"/>
    <lineage>
        <taxon>Bacteria</taxon>
        <taxon>Bacillati</taxon>
        <taxon>Bacillota</taxon>
        <taxon>Bacilli</taxon>
        <taxon>Bacillales</taxon>
        <taxon>Geomicrobium</taxon>
    </lineage>
</organism>
<dbReference type="Proteomes" id="UP000741863">
    <property type="component" value="Unassembled WGS sequence"/>
</dbReference>
<proteinExistence type="predicted"/>